<protein>
    <submittedName>
        <fullName evidence="1">SH2 domain containing 7</fullName>
    </submittedName>
</protein>
<organism evidence="1">
    <name type="scientific">Ovis aries</name>
    <name type="common">Sheep</name>
    <dbReference type="NCBI Taxonomy" id="9940"/>
    <lineage>
        <taxon>Eukaryota</taxon>
        <taxon>Metazoa</taxon>
        <taxon>Chordata</taxon>
        <taxon>Craniata</taxon>
        <taxon>Vertebrata</taxon>
        <taxon>Euteleostomi</taxon>
        <taxon>Mammalia</taxon>
        <taxon>Eutheria</taxon>
        <taxon>Laurasiatheria</taxon>
        <taxon>Artiodactyla</taxon>
        <taxon>Ruminantia</taxon>
        <taxon>Pecora</taxon>
        <taxon>Bovidae</taxon>
        <taxon>Caprinae</taxon>
        <taxon>Ovis</taxon>
    </lineage>
</organism>
<reference evidence="1" key="1">
    <citation type="submission" date="2020-11" db="EMBL/GenBank/DDBJ databases">
        <authorList>
            <person name="Davenport K.M."/>
            <person name="Bickhart D.M."/>
            <person name="Smith T.P.L."/>
            <person name="Murdoch B.M."/>
            <person name="Rosen B.D."/>
        </authorList>
    </citation>
    <scope>NUCLEOTIDE SEQUENCE [LARGE SCALE GENOMIC DNA]</scope>
    <source>
        <strain evidence="1">OAR_USU_Benz2616</strain>
    </source>
</reference>
<name>A0AC11C1E6_SHEEP</name>
<reference evidence="1" key="2">
    <citation type="submission" date="2025-08" db="UniProtKB">
        <authorList>
            <consortium name="Ensembl"/>
        </authorList>
    </citation>
    <scope>IDENTIFICATION</scope>
</reference>
<sequence>MEAHLRQLSLGKGPKGAGDRQALAELQELALSWFMETQAPLILQNGALPPWFHGFITRKQTEQLLRDKALGSFLIRLSDRATGYILSYRGSDRCRHFVINQLRNRRYLISGDTQSHGTLAELVHHYQEVQFEPFGETLSAACPRMEDNDLYDAITLGLHQTDPSLEYPPEKASSPPASPKHQVSFLHKRRSLDASPWNLSEEESMEKFCPSLQAPVKAPPLPERRASRLSNSFGGSNNIIYADLRKMNQARLGLGTDVSGWQGPGPGGSQACSPGKEAPRRLSDGSQNKPDGPGPALSGVSPDQGPRVSPTSWGRLLPSSSEASGSSGATWSQGSPKLSCGAQPCSQSSCADTYESIWTEDLPEDARDVPRREGGSAYEQIAVCWGGPARTPYSGMSPIYSKLSGFMDCGYERISGVPELPEPRHTYEQIPGASSQEQGGWTDTQIQAARSKEAGQTHKPDKLRRLFFTDKKHKP</sequence>
<dbReference type="Ensembl" id="ENSOART00020028282.2">
    <property type="protein sequence ID" value="ENSOARP00020023436.2"/>
    <property type="gene ID" value="ENSOARG00020018375.2"/>
</dbReference>
<reference evidence="1" key="3">
    <citation type="submission" date="2025-09" db="UniProtKB">
        <authorList>
            <consortium name="Ensembl"/>
        </authorList>
    </citation>
    <scope>IDENTIFICATION</scope>
</reference>
<proteinExistence type="predicted"/>
<accession>A0AC11C1E6</accession>
<gene>
    <name evidence="1" type="primary">SH2D7</name>
</gene>
<evidence type="ECO:0000313" key="1">
    <source>
        <dbReference type="Ensembl" id="ENSOARP00020023436.2"/>
    </source>
</evidence>